<keyword evidence="2" id="KW-1185">Reference proteome</keyword>
<reference evidence="1 2" key="1">
    <citation type="submission" date="2019-05" db="EMBL/GenBank/DDBJ databases">
        <title>Another draft genome of Portunus trituberculatus and its Hox gene families provides insights of decapod evolution.</title>
        <authorList>
            <person name="Jeong J.-H."/>
            <person name="Song I."/>
            <person name="Kim S."/>
            <person name="Choi T."/>
            <person name="Kim D."/>
            <person name="Ryu S."/>
            <person name="Kim W."/>
        </authorList>
    </citation>
    <scope>NUCLEOTIDE SEQUENCE [LARGE SCALE GENOMIC DNA]</scope>
    <source>
        <tissue evidence="1">Muscle</tissue>
    </source>
</reference>
<evidence type="ECO:0000313" key="2">
    <source>
        <dbReference type="Proteomes" id="UP000324222"/>
    </source>
</evidence>
<gene>
    <name evidence="1" type="ORF">E2C01_058420</name>
</gene>
<dbReference type="AlphaFoldDB" id="A0A5B7H5B0"/>
<evidence type="ECO:0000313" key="1">
    <source>
        <dbReference type="EMBL" id="MPC64308.1"/>
    </source>
</evidence>
<dbReference type="Proteomes" id="UP000324222">
    <property type="component" value="Unassembled WGS sequence"/>
</dbReference>
<sequence>MTSQPAHSSHLEETMTCNTYSMRVMGDVRKSPAAFLMCTQPFGGTRREGRVRWGQRWSPQDAGTVCSGPWEAGNKQNTICWVTSTFPQHVTFSSSCLFLSVRPYKIVSYVLFSSHSGKCLKASMRGGDSPMPATQSAPSDCQPFPLLRILQIFSVYR</sequence>
<protein>
    <submittedName>
        <fullName evidence="1">Uncharacterized protein</fullName>
    </submittedName>
</protein>
<comment type="caution">
    <text evidence="1">The sequence shown here is derived from an EMBL/GenBank/DDBJ whole genome shotgun (WGS) entry which is preliminary data.</text>
</comment>
<dbReference type="EMBL" id="VSRR010021906">
    <property type="protein sequence ID" value="MPC64308.1"/>
    <property type="molecule type" value="Genomic_DNA"/>
</dbReference>
<organism evidence="1 2">
    <name type="scientific">Portunus trituberculatus</name>
    <name type="common">Swimming crab</name>
    <name type="synonym">Neptunus trituberculatus</name>
    <dbReference type="NCBI Taxonomy" id="210409"/>
    <lineage>
        <taxon>Eukaryota</taxon>
        <taxon>Metazoa</taxon>
        <taxon>Ecdysozoa</taxon>
        <taxon>Arthropoda</taxon>
        <taxon>Crustacea</taxon>
        <taxon>Multicrustacea</taxon>
        <taxon>Malacostraca</taxon>
        <taxon>Eumalacostraca</taxon>
        <taxon>Eucarida</taxon>
        <taxon>Decapoda</taxon>
        <taxon>Pleocyemata</taxon>
        <taxon>Brachyura</taxon>
        <taxon>Eubrachyura</taxon>
        <taxon>Portunoidea</taxon>
        <taxon>Portunidae</taxon>
        <taxon>Portuninae</taxon>
        <taxon>Portunus</taxon>
    </lineage>
</organism>
<name>A0A5B7H5B0_PORTR</name>
<proteinExistence type="predicted"/>
<accession>A0A5B7H5B0</accession>